<organism evidence="6 7">
    <name type="scientific">Microlunatus parietis</name>
    <dbReference type="NCBI Taxonomy" id="682979"/>
    <lineage>
        <taxon>Bacteria</taxon>
        <taxon>Bacillati</taxon>
        <taxon>Actinomycetota</taxon>
        <taxon>Actinomycetes</taxon>
        <taxon>Propionibacteriales</taxon>
        <taxon>Propionibacteriaceae</taxon>
        <taxon>Microlunatus</taxon>
    </lineage>
</organism>
<name>A0A7Y9I8J9_9ACTN</name>
<dbReference type="InterPro" id="IPR000843">
    <property type="entry name" value="HTH_LacI"/>
</dbReference>
<dbReference type="PANTHER" id="PTHR30146:SF148">
    <property type="entry name" value="HTH-TYPE TRANSCRIPTIONAL REPRESSOR PURR-RELATED"/>
    <property type="match status" value="1"/>
</dbReference>
<dbReference type="PANTHER" id="PTHR30146">
    <property type="entry name" value="LACI-RELATED TRANSCRIPTIONAL REPRESSOR"/>
    <property type="match status" value="1"/>
</dbReference>
<dbReference type="PROSITE" id="PS50932">
    <property type="entry name" value="HTH_LACI_2"/>
    <property type="match status" value="1"/>
</dbReference>
<dbReference type="GO" id="GO:0000976">
    <property type="term" value="F:transcription cis-regulatory region binding"/>
    <property type="evidence" value="ECO:0007669"/>
    <property type="project" value="TreeGrafter"/>
</dbReference>
<dbReference type="SMART" id="SM00354">
    <property type="entry name" value="HTH_LACI"/>
    <property type="match status" value="1"/>
</dbReference>
<evidence type="ECO:0000256" key="3">
    <source>
        <dbReference type="ARBA" id="ARBA00023125"/>
    </source>
</evidence>
<sequence length="329" mass="34879">MATIFEVAARAGVSPATVSRVYNGTPVSEEKARLVRQAAEELNFVPNRTARALRRQASEVIALIIPDIENPYFTSLARGVEDVAQAAGYSVVLCNSDDDPAKEATYVDIAALENMAGVIIAAVSEQPQIERMVGRGRPVVAVDRPISYDVDAVVMANRDSGEIAARSLIEAGYSRIACITGPEDVGTARERAAGWAAVVTEHGQFDDPQAYLRHANFRVEGGRDTIAELLALDPPPDAVVAANNLMGVGALQVLSERGLTPPKFGVAVIGDLPFTTLTPTAITLVRLPAREMGVRAAKLLLDRIGGDTEPAREVVLSHSVEPATIVHGG</sequence>
<dbReference type="SUPFAM" id="SSF47413">
    <property type="entry name" value="lambda repressor-like DNA-binding domains"/>
    <property type="match status" value="1"/>
</dbReference>
<evidence type="ECO:0000313" key="7">
    <source>
        <dbReference type="Proteomes" id="UP000569914"/>
    </source>
</evidence>
<reference evidence="6 7" key="1">
    <citation type="submission" date="2020-07" db="EMBL/GenBank/DDBJ databases">
        <title>Sequencing the genomes of 1000 actinobacteria strains.</title>
        <authorList>
            <person name="Klenk H.-P."/>
        </authorList>
    </citation>
    <scope>NUCLEOTIDE SEQUENCE [LARGE SCALE GENOMIC DNA]</scope>
    <source>
        <strain evidence="6 7">DSM 22083</strain>
    </source>
</reference>
<dbReference type="RefSeq" id="WP_179752908.1">
    <property type="nucleotide sequence ID" value="NZ_JACCBU010000001.1"/>
</dbReference>
<dbReference type="Pfam" id="PF00356">
    <property type="entry name" value="LacI"/>
    <property type="match status" value="1"/>
</dbReference>
<dbReference type="GO" id="GO:0003700">
    <property type="term" value="F:DNA-binding transcription factor activity"/>
    <property type="evidence" value="ECO:0007669"/>
    <property type="project" value="TreeGrafter"/>
</dbReference>
<dbReference type="AlphaFoldDB" id="A0A7Y9I8J9"/>
<keyword evidence="3" id="KW-0238">DNA-binding</keyword>
<evidence type="ECO:0000256" key="4">
    <source>
        <dbReference type="ARBA" id="ARBA00023163"/>
    </source>
</evidence>
<keyword evidence="7" id="KW-1185">Reference proteome</keyword>
<dbReference type="Gene3D" id="1.10.260.40">
    <property type="entry name" value="lambda repressor-like DNA-binding domains"/>
    <property type="match status" value="1"/>
</dbReference>
<feature type="domain" description="HTH lacI-type" evidence="5">
    <location>
        <begin position="2"/>
        <end position="55"/>
    </location>
</feature>
<keyword evidence="1" id="KW-0678">Repressor</keyword>
<dbReference type="CDD" id="cd06267">
    <property type="entry name" value="PBP1_LacI_sugar_binding-like"/>
    <property type="match status" value="1"/>
</dbReference>
<proteinExistence type="predicted"/>
<keyword evidence="2" id="KW-0805">Transcription regulation</keyword>
<accession>A0A7Y9I8J9</accession>
<gene>
    <name evidence="6" type="ORF">BKA15_003574</name>
</gene>
<dbReference type="InterPro" id="IPR028082">
    <property type="entry name" value="Peripla_BP_I"/>
</dbReference>
<dbReference type="InterPro" id="IPR001761">
    <property type="entry name" value="Peripla_BP/Lac1_sug-bd_dom"/>
</dbReference>
<dbReference type="CDD" id="cd01392">
    <property type="entry name" value="HTH_LacI"/>
    <property type="match status" value="1"/>
</dbReference>
<evidence type="ECO:0000256" key="1">
    <source>
        <dbReference type="ARBA" id="ARBA00022491"/>
    </source>
</evidence>
<dbReference type="SUPFAM" id="SSF53822">
    <property type="entry name" value="Periplasmic binding protein-like I"/>
    <property type="match status" value="1"/>
</dbReference>
<evidence type="ECO:0000259" key="5">
    <source>
        <dbReference type="PROSITE" id="PS50932"/>
    </source>
</evidence>
<keyword evidence="4" id="KW-0804">Transcription</keyword>
<comment type="caution">
    <text evidence="6">The sequence shown here is derived from an EMBL/GenBank/DDBJ whole genome shotgun (WGS) entry which is preliminary data.</text>
</comment>
<dbReference type="InterPro" id="IPR010982">
    <property type="entry name" value="Lambda_DNA-bd_dom_sf"/>
</dbReference>
<dbReference type="Pfam" id="PF00532">
    <property type="entry name" value="Peripla_BP_1"/>
    <property type="match status" value="1"/>
</dbReference>
<protein>
    <submittedName>
        <fullName evidence="6">LacI family transcriptional regulator</fullName>
    </submittedName>
</protein>
<dbReference type="Proteomes" id="UP000569914">
    <property type="component" value="Unassembled WGS sequence"/>
</dbReference>
<dbReference type="Gene3D" id="3.40.50.2300">
    <property type="match status" value="2"/>
</dbReference>
<evidence type="ECO:0000313" key="6">
    <source>
        <dbReference type="EMBL" id="NYE72245.1"/>
    </source>
</evidence>
<evidence type="ECO:0000256" key="2">
    <source>
        <dbReference type="ARBA" id="ARBA00023015"/>
    </source>
</evidence>
<dbReference type="EMBL" id="JACCBU010000001">
    <property type="protein sequence ID" value="NYE72245.1"/>
    <property type="molecule type" value="Genomic_DNA"/>
</dbReference>